<proteinExistence type="predicted"/>
<organism evidence="1">
    <name type="scientific">viral metagenome</name>
    <dbReference type="NCBI Taxonomy" id="1070528"/>
    <lineage>
        <taxon>unclassified sequences</taxon>
        <taxon>metagenomes</taxon>
        <taxon>organismal metagenomes</taxon>
    </lineage>
</organism>
<dbReference type="EMBL" id="MN740438">
    <property type="protein sequence ID" value="QHU26331.1"/>
    <property type="molecule type" value="Genomic_DNA"/>
</dbReference>
<protein>
    <submittedName>
        <fullName evidence="1">Uncharacterized protein</fullName>
    </submittedName>
</protein>
<dbReference type="AlphaFoldDB" id="A0A6C0L9E5"/>
<name>A0A6C0L9E5_9ZZZZ</name>
<evidence type="ECO:0000313" key="1">
    <source>
        <dbReference type="EMBL" id="QHU26331.1"/>
    </source>
</evidence>
<accession>A0A6C0L9E5</accession>
<reference evidence="1" key="1">
    <citation type="journal article" date="2020" name="Nature">
        <title>Giant virus diversity and host interactions through global metagenomics.</title>
        <authorList>
            <person name="Schulz F."/>
            <person name="Roux S."/>
            <person name="Paez-Espino D."/>
            <person name="Jungbluth S."/>
            <person name="Walsh D.A."/>
            <person name="Denef V.J."/>
            <person name="McMahon K.D."/>
            <person name="Konstantinidis K.T."/>
            <person name="Eloe-Fadrosh E.A."/>
            <person name="Kyrpides N.C."/>
            <person name="Woyke T."/>
        </authorList>
    </citation>
    <scope>NUCLEOTIDE SEQUENCE</scope>
    <source>
        <strain evidence="1">GVMAG-M-3300027759-16</strain>
    </source>
</reference>
<sequence>MQHARLVLSEGDWISVPLPKGRDPSWTVAEEYAYSACYASALRRKFTEKRATSTAEAYVLRRLYPGLRFDAAMERDLHFLIVE</sequence>